<keyword evidence="8 9" id="KW-0472">Membrane</keyword>
<dbReference type="AlphaFoldDB" id="A0A3M6ZL60"/>
<evidence type="ECO:0000256" key="1">
    <source>
        <dbReference type="ARBA" id="ARBA00004273"/>
    </source>
</evidence>
<accession>A0A3M6ZL60</accession>
<reference evidence="11 12" key="1">
    <citation type="journal article" date="2018" name="BMC Genomics">
        <title>Genomic evidence for intraspecific hybridization in a clonal and extremely halotolerant yeast.</title>
        <authorList>
            <person name="Gostincar C."/>
            <person name="Stajich J.E."/>
            <person name="Zupancic J."/>
            <person name="Zalar P."/>
            <person name="Gunde-Cimerman N."/>
        </authorList>
    </citation>
    <scope>NUCLEOTIDE SEQUENCE [LARGE SCALE GENOMIC DNA]</scope>
    <source>
        <strain evidence="11 12">EXF-6669</strain>
    </source>
</reference>
<keyword evidence="4" id="KW-0812">Transmembrane</keyword>
<keyword evidence="6" id="KW-1133">Transmembrane helix</keyword>
<dbReference type="InterPro" id="IPR022533">
    <property type="entry name" value="Cox20"/>
</dbReference>
<evidence type="ECO:0000256" key="8">
    <source>
        <dbReference type="ARBA" id="ARBA00023136"/>
    </source>
</evidence>
<comment type="similarity">
    <text evidence="2 9">Belongs to the COX20 family.</text>
</comment>
<dbReference type="VEuPathDB" id="FungiDB:BTJ68_15313"/>
<dbReference type="Pfam" id="PF12597">
    <property type="entry name" value="Cox20"/>
    <property type="match status" value="1"/>
</dbReference>
<evidence type="ECO:0000256" key="10">
    <source>
        <dbReference type="SAM" id="MobiDB-lite"/>
    </source>
</evidence>
<evidence type="ECO:0000313" key="12">
    <source>
        <dbReference type="Proteomes" id="UP000271337"/>
    </source>
</evidence>
<dbReference type="PANTHER" id="PTHR31586">
    <property type="entry name" value="CYTOCHROME C OXIDASE PROTEIN 20"/>
    <property type="match status" value="1"/>
</dbReference>
<dbReference type="GO" id="GO:0005743">
    <property type="term" value="C:mitochondrial inner membrane"/>
    <property type="evidence" value="ECO:0007669"/>
    <property type="project" value="UniProtKB-SubCell"/>
</dbReference>
<dbReference type="Proteomes" id="UP000271337">
    <property type="component" value="Unassembled WGS sequence"/>
</dbReference>
<comment type="caution">
    <text evidence="11">The sequence shown here is derived from an EMBL/GenBank/DDBJ whole genome shotgun (WGS) entry which is preliminary data.</text>
</comment>
<feature type="region of interest" description="Disordered" evidence="10">
    <location>
        <begin position="1"/>
        <end position="82"/>
    </location>
</feature>
<organism evidence="11 12">
    <name type="scientific">Hortaea werneckii</name>
    <name type="common">Black yeast</name>
    <name type="synonym">Cladosporium werneckii</name>
    <dbReference type="NCBI Taxonomy" id="91943"/>
    <lineage>
        <taxon>Eukaryota</taxon>
        <taxon>Fungi</taxon>
        <taxon>Dikarya</taxon>
        <taxon>Ascomycota</taxon>
        <taxon>Pezizomycotina</taxon>
        <taxon>Dothideomycetes</taxon>
        <taxon>Dothideomycetidae</taxon>
        <taxon>Mycosphaerellales</taxon>
        <taxon>Teratosphaeriaceae</taxon>
        <taxon>Hortaea</taxon>
    </lineage>
</organism>
<evidence type="ECO:0000313" key="11">
    <source>
        <dbReference type="EMBL" id="RMY16018.1"/>
    </source>
</evidence>
<dbReference type="PANTHER" id="PTHR31586:SF1">
    <property type="entry name" value="CYTOCHROME C OXIDASE ASSEMBLY PROTEIN COX20, MITOCHONDRIAL"/>
    <property type="match status" value="1"/>
</dbReference>
<keyword evidence="5 9" id="KW-0999">Mitochondrion inner membrane</keyword>
<evidence type="ECO:0000256" key="6">
    <source>
        <dbReference type="ARBA" id="ARBA00022989"/>
    </source>
</evidence>
<dbReference type="PIRSF" id="PIRSF007871">
    <property type="entry name" value="Cox20"/>
    <property type="match status" value="1"/>
</dbReference>
<feature type="compositionally biased region" description="Basic and acidic residues" evidence="10">
    <location>
        <begin position="182"/>
        <end position="204"/>
    </location>
</feature>
<dbReference type="OrthoDB" id="14603at2759"/>
<name>A0A3M6ZL60_HORWE</name>
<proteinExistence type="inferred from homology"/>
<feature type="region of interest" description="Disordered" evidence="10">
    <location>
        <begin position="182"/>
        <end position="232"/>
    </location>
</feature>
<evidence type="ECO:0000256" key="3">
    <source>
        <dbReference type="ARBA" id="ARBA00017689"/>
    </source>
</evidence>
<evidence type="ECO:0000256" key="4">
    <source>
        <dbReference type="ARBA" id="ARBA00022692"/>
    </source>
</evidence>
<gene>
    <name evidence="11" type="ORF">D0867_06647</name>
</gene>
<keyword evidence="7 9" id="KW-0496">Mitochondrion</keyword>
<protein>
    <recommendedName>
        <fullName evidence="3 9">Cytochrome c oxidase assembly protein COX20, mitochondrial</fullName>
    </recommendedName>
</protein>
<evidence type="ECO:0000256" key="2">
    <source>
        <dbReference type="ARBA" id="ARBA00009575"/>
    </source>
</evidence>
<comment type="subcellular location">
    <subcellularLocation>
        <location evidence="1 9">Mitochondrion inner membrane</location>
    </subcellularLocation>
</comment>
<evidence type="ECO:0000256" key="5">
    <source>
        <dbReference type="ARBA" id="ARBA00022792"/>
    </source>
</evidence>
<dbReference type="GO" id="GO:0033617">
    <property type="term" value="P:mitochondrial respiratory chain complex IV assembly"/>
    <property type="evidence" value="ECO:0007669"/>
    <property type="project" value="InterPro"/>
</dbReference>
<dbReference type="EMBL" id="QWIL01000656">
    <property type="protein sequence ID" value="RMY16018.1"/>
    <property type="molecule type" value="Genomic_DNA"/>
</dbReference>
<sequence>MANHPSHHTLAARSIDSTLKMADDTRQASAQQNEDLSKEALNVQPENKPFTGTQWQGGKQLPYRPPENANMMAGGTEHTAGGKTPEVSLSNAFDGGLKWSDFTELPKRPCVRDALMTGIGSGFAFGGVRAIFGAAVWTSCTWAVGSFCLGAPAMYQFCLYKRQAEKEGMMRAVEILNKKDTEKKAREARKEKAREERRAQKETELDAQFAALNEAKPNTVSQDGSKPWWKIW</sequence>
<evidence type="ECO:0000256" key="9">
    <source>
        <dbReference type="PIRNR" id="PIRNR007871"/>
    </source>
</evidence>
<evidence type="ECO:0000256" key="7">
    <source>
        <dbReference type="ARBA" id="ARBA00023128"/>
    </source>
</evidence>
<comment type="function">
    <text evidence="9">Involved in the assembly of the cytochrome c oxidase complex.</text>
</comment>